<comment type="caution">
    <text evidence="1">The sequence shown here is derived from an EMBL/GenBank/DDBJ whole genome shotgun (WGS) entry which is preliminary data.</text>
</comment>
<proteinExistence type="predicted"/>
<dbReference type="EMBL" id="BAABAA010000001">
    <property type="protein sequence ID" value="GAA3547401.1"/>
    <property type="molecule type" value="Genomic_DNA"/>
</dbReference>
<dbReference type="RefSeq" id="WP_344838493.1">
    <property type="nucleotide sequence ID" value="NZ_BAABAA010000001.1"/>
</dbReference>
<evidence type="ECO:0000313" key="2">
    <source>
        <dbReference type="Proteomes" id="UP001501222"/>
    </source>
</evidence>
<organism evidence="1 2">
    <name type="scientific">Kribbella ginsengisoli</name>
    <dbReference type="NCBI Taxonomy" id="363865"/>
    <lineage>
        <taxon>Bacteria</taxon>
        <taxon>Bacillati</taxon>
        <taxon>Actinomycetota</taxon>
        <taxon>Actinomycetes</taxon>
        <taxon>Propionibacteriales</taxon>
        <taxon>Kribbellaceae</taxon>
        <taxon>Kribbella</taxon>
    </lineage>
</organism>
<reference evidence="2" key="1">
    <citation type="journal article" date="2019" name="Int. J. Syst. Evol. Microbiol.">
        <title>The Global Catalogue of Microorganisms (GCM) 10K type strain sequencing project: providing services to taxonomists for standard genome sequencing and annotation.</title>
        <authorList>
            <consortium name="The Broad Institute Genomics Platform"/>
            <consortium name="The Broad Institute Genome Sequencing Center for Infectious Disease"/>
            <person name="Wu L."/>
            <person name="Ma J."/>
        </authorList>
    </citation>
    <scope>NUCLEOTIDE SEQUENCE [LARGE SCALE GENOMIC DNA]</scope>
    <source>
        <strain evidence="2">JCM 16928</strain>
    </source>
</reference>
<accession>A0ABP6W6R1</accession>
<name>A0ABP6W6R1_9ACTN</name>
<protein>
    <submittedName>
        <fullName evidence="1">Uncharacterized protein</fullName>
    </submittedName>
</protein>
<evidence type="ECO:0000313" key="1">
    <source>
        <dbReference type="EMBL" id="GAA3547401.1"/>
    </source>
</evidence>
<dbReference type="Proteomes" id="UP001501222">
    <property type="component" value="Unassembled WGS sequence"/>
</dbReference>
<gene>
    <name evidence="1" type="ORF">GCM10022235_13890</name>
</gene>
<keyword evidence="2" id="KW-1185">Reference proteome</keyword>
<sequence>MPAEDREALQQFVRQLDEFLRLAIGPDGLLPSEQSQELLAAYDELADRDAFAELREVVGDAAYDERLFVCGLTGANLRVKLAGWARSLARLFNAVGPSPRRYLSAFKWANTILGSILAATGVGEAVKELKEAAENTYEDLTD</sequence>